<dbReference type="Gene3D" id="1.20.1510.10">
    <property type="entry name" value="Cation efflux protein transmembrane domain"/>
    <property type="match status" value="1"/>
</dbReference>
<evidence type="ECO:0000256" key="6">
    <source>
        <dbReference type="ARBA" id="ARBA00022989"/>
    </source>
</evidence>
<feature type="compositionally biased region" description="Polar residues" evidence="9">
    <location>
        <begin position="303"/>
        <end position="316"/>
    </location>
</feature>
<gene>
    <name evidence="13" type="primary">czcD_3</name>
    <name evidence="14" type="ORF">BGP84_24260</name>
    <name evidence="13" type="ORF">PSEMO_50910</name>
</gene>
<keyword evidence="7" id="KW-0406">Ion transport</keyword>
<dbReference type="PANTHER" id="PTHR11562:SF17">
    <property type="entry name" value="RE54080P-RELATED"/>
    <property type="match status" value="1"/>
</dbReference>
<accession>A0A1Q9QXB3</accession>
<keyword evidence="5" id="KW-0862">Zinc</keyword>
<evidence type="ECO:0000259" key="11">
    <source>
        <dbReference type="Pfam" id="PF01545"/>
    </source>
</evidence>
<feature type="domain" description="Cation efflux protein transmembrane" evidence="11">
    <location>
        <begin position="31"/>
        <end position="222"/>
    </location>
</feature>
<feature type="transmembrane region" description="Helical" evidence="10">
    <location>
        <begin position="31"/>
        <end position="51"/>
    </location>
</feature>
<dbReference type="OrthoDB" id="9809646at2"/>
<dbReference type="AlphaFoldDB" id="A0A177YYP8"/>
<reference evidence="14 16" key="3">
    <citation type="submission" date="2018-03" db="EMBL/GenBank/DDBJ databases">
        <title>Draft genome of Pseudomonas putida strain KH-21-114.</title>
        <authorList>
            <person name="Yoshizawa S."/>
            <person name="Khan N.H."/>
            <person name="Nishimura M."/>
            <person name="Chiura H.X."/>
            <person name="Ogura Y."/>
            <person name="Hayashi T."/>
            <person name="Kogure K."/>
        </authorList>
    </citation>
    <scope>NUCLEOTIDE SEQUENCE [LARGE SCALE GENOMIC DNA]</scope>
    <source>
        <strain evidence="14 16">KH-21-114</strain>
    </source>
</reference>
<dbReference type="InterPro" id="IPR050681">
    <property type="entry name" value="CDF/SLC30A"/>
</dbReference>
<dbReference type="SUPFAM" id="SSF160240">
    <property type="entry name" value="Cation efflux protein cytoplasmic domain-like"/>
    <property type="match status" value="1"/>
</dbReference>
<keyword evidence="5" id="KW-0864">Zinc transport</keyword>
<dbReference type="NCBIfam" id="TIGR01297">
    <property type="entry name" value="CDF"/>
    <property type="match status" value="1"/>
</dbReference>
<dbReference type="PANTHER" id="PTHR11562">
    <property type="entry name" value="CATION EFFLUX PROTEIN/ ZINC TRANSPORTER"/>
    <property type="match status" value="1"/>
</dbReference>
<dbReference type="InterPro" id="IPR002524">
    <property type="entry name" value="Cation_efflux"/>
</dbReference>
<evidence type="ECO:0000313" key="16">
    <source>
        <dbReference type="Proteomes" id="UP000237230"/>
    </source>
</evidence>
<accession>A0A177YYP8</accession>
<feature type="compositionally biased region" description="Basic and acidic residues" evidence="9">
    <location>
        <begin position="352"/>
        <end position="365"/>
    </location>
</feature>
<dbReference type="Proteomes" id="UP000186736">
    <property type="component" value="Unassembled WGS sequence"/>
</dbReference>
<dbReference type="RefSeq" id="WP_008786738.1">
    <property type="nucleotide sequence ID" value="NZ_JAEHTG010000040.1"/>
</dbReference>
<evidence type="ECO:0000256" key="9">
    <source>
        <dbReference type="SAM" id="MobiDB-lite"/>
    </source>
</evidence>
<comment type="subcellular location">
    <subcellularLocation>
        <location evidence="1">Membrane</location>
        <topology evidence="1">Multi-pass membrane protein</topology>
    </subcellularLocation>
</comment>
<evidence type="ECO:0000313" key="14">
    <source>
        <dbReference type="EMBL" id="POG05977.1"/>
    </source>
</evidence>
<evidence type="ECO:0000256" key="5">
    <source>
        <dbReference type="ARBA" id="ARBA00022906"/>
    </source>
</evidence>
<feature type="transmembrane region" description="Helical" evidence="10">
    <location>
        <begin position="129"/>
        <end position="153"/>
    </location>
</feature>
<dbReference type="GO" id="GO:0005385">
    <property type="term" value="F:zinc ion transmembrane transporter activity"/>
    <property type="evidence" value="ECO:0007669"/>
    <property type="project" value="TreeGrafter"/>
</dbReference>
<dbReference type="Pfam" id="PF01545">
    <property type="entry name" value="Cation_efflux"/>
    <property type="match status" value="1"/>
</dbReference>
<evidence type="ECO:0000256" key="1">
    <source>
        <dbReference type="ARBA" id="ARBA00004141"/>
    </source>
</evidence>
<reference evidence="14 16" key="1">
    <citation type="submission" date="2016-08" db="EMBL/GenBank/DDBJ databases">
        <authorList>
            <person name="Seilhamer J.J."/>
        </authorList>
    </citation>
    <scope>NUCLEOTIDE SEQUENCE [LARGE SCALE GENOMIC DNA]</scope>
    <source>
        <strain evidence="14 16">KH-21-114</strain>
    </source>
</reference>
<feature type="transmembrane region" description="Helical" evidence="10">
    <location>
        <begin position="98"/>
        <end position="117"/>
    </location>
</feature>
<evidence type="ECO:0000259" key="12">
    <source>
        <dbReference type="Pfam" id="PF16916"/>
    </source>
</evidence>
<dbReference type="SUPFAM" id="SSF161111">
    <property type="entry name" value="Cation efflux protein transmembrane domain-like"/>
    <property type="match status" value="1"/>
</dbReference>
<feature type="region of interest" description="Disordered" evidence="9">
    <location>
        <begin position="303"/>
        <end position="365"/>
    </location>
</feature>
<dbReference type="InterPro" id="IPR058533">
    <property type="entry name" value="Cation_efflux_TM"/>
</dbReference>
<feature type="region of interest" description="Disordered" evidence="9">
    <location>
        <begin position="1"/>
        <end position="22"/>
    </location>
</feature>
<dbReference type="GO" id="GO:0005886">
    <property type="term" value="C:plasma membrane"/>
    <property type="evidence" value="ECO:0007669"/>
    <property type="project" value="TreeGrafter"/>
</dbReference>
<evidence type="ECO:0000256" key="4">
    <source>
        <dbReference type="ARBA" id="ARBA00022692"/>
    </source>
</evidence>
<evidence type="ECO:0000313" key="15">
    <source>
        <dbReference type="Proteomes" id="UP000186736"/>
    </source>
</evidence>
<evidence type="ECO:0000256" key="2">
    <source>
        <dbReference type="ARBA" id="ARBA00008873"/>
    </source>
</evidence>
<feature type="transmembrane region" description="Helical" evidence="10">
    <location>
        <begin position="57"/>
        <end position="78"/>
    </location>
</feature>
<dbReference type="GeneID" id="83680399"/>
<evidence type="ECO:0000256" key="3">
    <source>
        <dbReference type="ARBA" id="ARBA00022448"/>
    </source>
</evidence>
<organism evidence="13 15">
    <name type="scientific">Pseudomonas putida</name>
    <name type="common">Arthrobacter siderocapsulatus</name>
    <dbReference type="NCBI Taxonomy" id="303"/>
    <lineage>
        <taxon>Bacteria</taxon>
        <taxon>Pseudomonadati</taxon>
        <taxon>Pseudomonadota</taxon>
        <taxon>Gammaproteobacteria</taxon>
        <taxon>Pseudomonadales</taxon>
        <taxon>Pseudomonadaceae</taxon>
        <taxon>Pseudomonas</taxon>
    </lineage>
</organism>
<keyword evidence="8 10" id="KW-0472">Membrane</keyword>
<evidence type="ECO:0000256" key="10">
    <source>
        <dbReference type="SAM" id="Phobius"/>
    </source>
</evidence>
<dbReference type="EMBL" id="MKZO01000058">
    <property type="protein sequence ID" value="OLS59783.1"/>
    <property type="molecule type" value="Genomic_DNA"/>
</dbReference>
<feature type="compositionally biased region" description="Basic and acidic residues" evidence="9">
    <location>
        <begin position="1"/>
        <end position="20"/>
    </location>
</feature>
<keyword evidence="4 10" id="KW-0812">Transmembrane</keyword>
<proteinExistence type="inferred from homology"/>
<sequence>MSQSHAHDHGHDHDHDHDHTPTVTSANERKVLLSFFLIFGFMVVEAVGGVLSGSLALLADAGHMLTDAAALALAYAAFRFGRRAADSKRTFGYLRFEVIAGFLNAVTLFAIVAWIAYEAWERLQAPPVILAGPMMIVAVLGLLVNVLVLWIMTRGETDHVNVKGAILHVMGDLLGSVGAIVAAIVIYLTGWTPIDPILSVLVAALILRSAWKLLAKSIHILLEGAPEDASPEKVEQGLMGAVPGLAAVSHVHVWQLTSGRTMATLHVRPNVDEEARAVVKRVEAVLREQFSIEHATVGIDWNSGTDENVCSLQPTSERQDHSGHDHSGHDHSGHDHSGHDHGNHKHGGGHSHGHDHDHSAPGHRH</sequence>
<comment type="similarity">
    <text evidence="2">Belongs to the cation diffusion facilitator (CDF) transporter (TC 2.A.4) family. SLC30A subfamily.</text>
</comment>
<keyword evidence="3" id="KW-0813">Transport</keyword>
<reference evidence="13 15" key="2">
    <citation type="submission" date="2016-10" db="EMBL/GenBank/DDBJ databases">
        <title>Genome Sequence of Pseudomonas putida GM4FR.</title>
        <authorList>
            <person name="Poehlein A."/>
            <person name="Wemheuer F."/>
            <person name="Hollensteiner J."/>
            <person name="Wemheuer B."/>
        </authorList>
    </citation>
    <scope>NUCLEOTIDE SEQUENCE [LARGE SCALE GENOMIC DNA]</scope>
    <source>
        <strain evidence="13 15">GM4FR</strain>
    </source>
</reference>
<dbReference type="InterPro" id="IPR027469">
    <property type="entry name" value="Cation_efflux_TMD_sf"/>
</dbReference>
<evidence type="ECO:0000313" key="13">
    <source>
        <dbReference type="EMBL" id="OLS59783.1"/>
    </source>
</evidence>
<protein>
    <submittedName>
        <fullName evidence="13">Cadmium, cobalt and zinc/H(+)-K(+) antiporter</fullName>
    </submittedName>
    <submittedName>
        <fullName evidence="14">Zinc transporter ZitB</fullName>
    </submittedName>
</protein>
<feature type="domain" description="Cation efflux protein cytoplasmic" evidence="12">
    <location>
        <begin position="232"/>
        <end position="299"/>
    </location>
</feature>
<dbReference type="Proteomes" id="UP000237230">
    <property type="component" value="Unassembled WGS sequence"/>
</dbReference>
<keyword evidence="6 10" id="KW-1133">Transmembrane helix</keyword>
<dbReference type="InterPro" id="IPR036837">
    <property type="entry name" value="Cation_efflux_CTD_sf"/>
</dbReference>
<name>A0A177YYP8_PSEPU</name>
<evidence type="ECO:0000256" key="7">
    <source>
        <dbReference type="ARBA" id="ARBA00023065"/>
    </source>
</evidence>
<dbReference type="Pfam" id="PF16916">
    <property type="entry name" value="ZT_dimer"/>
    <property type="match status" value="1"/>
</dbReference>
<feature type="compositionally biased region" description="Basic residues" evidence="9">
    <location>
        <begin position="342"/>
        <end position="351"/>
    </location>
</feature>
<feature type="compositionally biased region" description="Basic and acidic residues" evidence="9">
    <location>
        <begin position="317"/>
        <end position="341"/>
    </location>
</feature>
<feature type="transmembrane region" description="Helical" evidence="10">
    <location>
        <begin position="165"/>
        <end position="188"/>
    </location>
</feature>
<dbReference type="EMBL" id="MINH01000021">
    <property type="protein sequence ID" value="POG05977.1"/>
    <property type="molecule type" value="Genomic_DNA"/>
</dbReference>
<evidence type="ECO:0000256" key="8">
    <source>
        <dbReference type="ARBA" id="ARBA00023136"/>
    </source>
</evidence>
<comment type="caution">
    <text evidence="13">The sequence shown here is derived from an EMBL/GenBank/DDBJ whole genome shotgun (WGS) entry which is preliminary data.</text>
</comment>
<dbReference type="InterPro" id="IPR027470">
    <property type="entry name" value="Cation_efflux_CTD"/>
</dbReference>